<dbReference type="PROSITE" id="PS00307">
    <property type="entry name" value="LECTIN_LEGUME_BETA"/>
    <property type="match status" value="1"/>
</dbReference>
<keyword evidence="14 21" id="KW-1133">Transmembrane helix</keyword>
<keyword evidence="8 21" id="KW-0812">Transmembrane</keyword>
<sequence length="687" mass="75450">MDLLHQFLIIVLLLVHQAAASATDSGFTFNGFQGANLTLDGTASITPNGLLRFNVDAHNLSMGHAFYPSPFRLKNNSSFSSSFSPSRSAAVNGSTVVSFSILFAFTIKTQVPGTGGHGFAIAFSPSPGIPGGRGANYLGLFNQTNMANSSNHILAVEFDTVQDVPFGDINENHVGVDMNTLTSTVSAPAAYFISGNATPQSVNLQSGSIILAWIDYQSDVQQLNVTIAPFNNPATKPEDPLLSTKLNLSSVLEDFMYIGFSSGAGKLSSEHYIHGWSFGINGVQAQPLDLLNLPSIPTPNSRIRLSIILAYSFGVAAVLISLLFSTCYIIYKRRNKLADIMEGWELEYPHRFSYTELYAATRGFREKELLGSGGFGSVYKGVLPGTREQVAVKRVSHNAKQGLREFVAEVASLGRLRHRNLVQLQGWCRRRDELLLVYEFMPNGSLDSFLFDDSNAKNLGWEERFNILKGIASGLLYLHEGWEQVVVHRDVKASNVLLDGEMNGRLGDFGLARLYEHGKNPQTTRVVGTLGYMAPELSRTGKAAASADVFSFGALLLEVACGRRPIEMWGSEEDEEMVLIERVLRNWQSGDILSSMDSRLEGRFVREEAEVVLKLGVMCSQAVPHMRPTMRQVVQYLNGDAVIPRDLGLNSVVVHDDLGFEQLVLPYPVSEVPSFNSTFSQRWSPII</sequence>
<dbReference type="PROSITE" id="PS00108">
    <property type="entry name" value="PROTEIN_KINASE_ST"/>
    <property type="match status" value="1"/>
</dbReference>
<dbReference type="OrthoDB" id="543442at2759"/>
<dbReference type="FunFam" id="3.30.200.20:FF:000112">
    <property type="entry name" value="Lectin-domain containing receptor kinase A4.3"/>
    <property type="match status" value="1"/>
</dbReference>
<dbReference type="CDD" id="cd06899">
    <property type="entry name" value="lectin_legume_LecRK_Arcelin_ConA"/>
    <property type="match status" value="1"/>
</dbReference>
<reference evidence="24" key="1">
    <citation type="submission" date="2019-09" db="EMBL/GenBank/DDBJ databases">
        <authorList>
            <person name="Zhang L."/>
        </authorList>
    </citation>
    <scope>NUCLEOTIDE SEQUENCE</scope>
</reference>
<feature type="domain" description="Protein kinase" evidence="23">
    <location>
        <begin position="364"/>
        <end position="643"/>
    </location>
</feature>
<keyword evidence="15 21" id="KW-0472">Membrane</keyword>
<evidence type="ECO:0000256" key="14">
    <source>
        <dbReference type="ARBA" id="ARBA00022989"/>
    </source>
</evidence>
<evidence type="ECO:0000256" key="19">
    <source>
        <dbReference type="ARBA" id="ARBA00048679"/>
    </source>
</evidence>
<dbReference type="InterPro" id="IPR017441">
    <property type="entry name" value="Protein_kinase_ATP_BS"/>
</dbReference>
<evidence type="ECO:0000256" key="2">
    <source>
        <dbReference type="ARBA" id="ARBA00008536"/>
    </source>
</evidence>
<dbReference type="OMA" id="IMEGWEL"/>
<evidence type="ECO:0000256" key="5">
    <source>
        <dbReference type="ARBA" id="ARBA00022475"/>
    </source>
</evidence>
<evidence type="ECO:0000256" key="7">
    <source>
        <dbReference type="ARBA" id="ARBA00022679"/>
    </source>
</evidence>
<keyword evidence="16" id="KW-0675">Receptor</keyword>
<dbReference type="GO" id="GO:0004674">
    <property type="term" value="F:protein serine/threonine kinase activity"/>
    <property type="evidence" value="ECO:0007669"/>
    <property type="project" value="UniProtKB-KW"/>
</dbReference>
<comment type="similarity">
    <text evidence="3">In the C-terminal section; belongs to the protein kinase superfamily. Ser/Thr protein kinase family.</text>
</comment>
<feature type="signal peptide" evidence="22">
    <location>
        <begin position="1"/>
        <end position="20"/>
    </location>
</feature>
<keyword evidence="10" id="KW-0430">Lectin</keyword>
<dbReference type="Gramene" id="NC6G0024300.1">
    <property type="protein sequence ID" value="NC6G0024300.1:cds"/>
    <property type="gene ID" value="NC6G0024300"/>
</dbReference>
<keyword evidence="7" id="KW-0808">Transferase</keyword>
<accession>A0A5K1EK32</accession>
<dbReference type="GO" id="GO:0005886">
    <property type="term" value="C:plasma membrane"/>
    <property type="evidence" value="ECO:0007669"/>
    <property type="project" value="UniProtKB-SubCell"/>
</dbReference>
<evidence type="ECO:0000256" key="22">
    <source>
        <dbReference type="SAM" id="SignalP"/>
    </source>
</evidence>
<dbReference type="InterPro" id="IPR050528">
    <property type="entry name" value="L-type_Lectin-RKs"/>
</dbReference>
<dbReference type="AlphaFoldDB" id="A0A5K1EK32"/>
<dbReference type="PROSITE" id="PS50011">
    <property type="entry name" value="PROTEIN_KINASE_DOM"/>
    <property type="match status" value="1"/>
</dbReference>
<dbReference type="Pfam" id="PF00069">
    <property type="entry name" value="Pkinase"/>
    <property type="match status" value="1"/>
</dbReference>
<evidence type="ECO:0000256" key="15">
    <source>
        <dbReference type="ARBA" id="ARBA00023136"/>
    </source>
</evidence>
<evidence type="ECO:0000256" key="9">
    <source>
        <dbReference type="ARBA" id="ARBA00022729"/>
    </source>
</evidence>
<feature type="transmembrane region" description="Helical" evidence="21">
    <location>
        <begin position="308"/>
        <end position="331"/>
    </location>
</feature>
<dbReference type="InterPro" id="IPR019825">
    <property type="entry name" value="Lectin_legB_Mn/Ca_BS"/>
</dbReference>
<protein>
    <recommendedName>
        <fullName evidence="4">non-specific serine/threonine protein kinase</fullName>
        <ecNumber evidence="4">2.7.11.1</ecNumber>
    </recommendedName>
</protein>
<dbReference type="GO" id="GO:0030246">
    <property type="term" value="F:carbohydrate binding"/>
    <property type="evidence" value="ECO:0007669"/>
    <property type="project" value="UniProtKB-KW"/>
</dbReference>
<keyword evidence="12" id="KW-0418">Kinase</keyword>
<feature type="binding site" evidence="20">
    <location>
        <position position="393"/>
    </location>
    <ligand>
        <name>ATP</name>
        <dbReference type="ChEBI" id="CHEBI:30616"/>
    </ligand>
</feature>
<evidence type="ECO:0000256" key="21">
    <source>
        <dbReference type="SAM" id="Phobius"/>
    </source>
</evidence>
<keyword evidence="6" id="KW-0723">Serine/threonine-protein kinase</keyword>
<dbReference type="FunFam" id="2.60.120.200:FF:000112">
    <property type="entry name" value="L-type lectin-domain containing receptor kinase V.9"/>
    <property type="match status" value="1"/>
</dbReference>
<dbReference type="CDD" id="cd14066">
    <property type="entry name" value="STKc_IRAK"/>
    <property type="match status" value="1"/>
</dbReference>
<dbReference type="Gene3D" id="1.10.510.10">
    <property type="entry name" value="Transferase(Phosphotransferase) domain 1"/>
    <property type="match status" value="1"/>
</dbReference>
<evidence type="ECO:0000256" key="10">
    <source>
        <dbReference type="ARBA" id="ARBA00022734"/>
    </source>
</evidence>
<feature type="chain" id="PRO_5023843890" description="non-specific serine/threonine protein kinase" evidence="22">
    <location>
        <begin position="21"/>
        <end position="687"/>
    </location>
</feature>
<keyword evidence="11 20" id="KW-0547">Nucleotide-binding</keyword>
<evidence type="ECO:0000256" key="18">
    <source>
        <dbReference type="ARBA" id="ARBA00047899"/>
    </source>
</evidence>
<dbReference type="SUPFAM" id="SSF49899">
    <property type="entry name" value="Concanavalin A-like lectins/glucanases"/>
    <property type="match status" value="1"/>
</dbReference>
<dbReference type="InterPro" id="IPR013320">
    <property type="entry name" value="ConA-like_dom_sf"/>
</dbReference>
<evidence type="ECO:0000256" key="12">
    <source>
        <dbReference type="ARBA" id="ARBA00022777"/>
    </source>
</evidence>
<evidence type="ECO:0000259" key="23">
    <source>
        <dbReference type="PROSITE" id="PS50011"/>
    </source>
</evidence>
<evidence type="ECO:0000256" key="16">
    <source>
        <dbReference type="ARBA" id="ARBA00023170"/>
    </source>
</evidence>
<proteinExistence type="inferred from homology"/>
<dbReference type="Gene3D" id="3.30.200.20">
    <property type="entry name" value="Phosphorylase Kinase, domain 1"/>
    <property type="match status" value="1"/>
</dbReference>
<evidence type="ECO:0000256" key="11">
    <source>
        <dbReference type="ARBA" id="ARBA00022741"/>
    </source>
</evidence>
<evidence type="ECO:0000256" key="1">
    <source>
        <dbReference type="ARBA" id="ARBA00004251"/>
    </source>
</evidence>
<evidence type="ECO:0000256" key="13">
    <source>
        <dbReference type="ARBA" id="ARBA00022840"/>
    </source>
</evidence>
<keyword evidence="9 22" id="KW-0732">Signal</keyword>
<dbReference type="EC" id="2.7.11.1" evidence="4"/>
<dbReference type="PROSITE" id="PS00107">
    <property type="entry name" value="PROTEIN_KINASE_ATP"/>
    <property type="match status" value="1"/>
</dbReference>
<dbReference type="InterPro" id="IPR008271">
    <property type="entry name" value="Ser/Thr_kinase_AS"/>
</dbReference>
<dbReference type="PANTHER" id="PTHR27007">
    <property type="match status" value="1"/>
</dbReference>
<evidence type="ECO:0000256" key="3">
    <source>
        <dbReference type="ARBA" id="ARBA00010217"/>
    </source>
</evidence>
<evidence type="ECO:0000256" key="6">
    <source>
        <dbReference type="ARBA" id="ARBA00022527"/>
    </source>
</evidence>
<comment type="catalytic activity">
    <reaction evidence="18">
        <text>L-threonyl-[protein] + ATP = O-phospho-L-threonyl-[protein] + ADP + H(+)</text>
        <dbReference type="Rhea" id="RHEA:46608"/>
        <dbReference type="Rhea" id="RHEA-COMP:11060"/>
        <dbReference type="Rhea" id="RHEA-COMP:11605"/>
        <dbReference type="ChEBI" id="CHEBI:15378"/>
        <dbReference type="ChEBI" id="CHEBI:30013"/>
        <dbReference type="ChEBI" id="CHEBI:30616"/>
        <dbReference type="ChEBI" id="CHEBI:61977"/>
        <dbReference type="ChEBI" id="CHEBI:456216"/>
        <dbReference type="EC" id="2.7.11.1"/>
    </reaction>
</comment>
<comment type="subcellular location">
    <subcellularLocation>
        <location evidence="1">Cell membrane</location>
        <topology evidence="1">Single-pass type I membrane protein</topology>
    </subcellularLocation>
</comment>
<evidence type="ECO:0000256" key="20">
    <source>
        <dbReference type="PROSITE-ProRule" id="PRU10141"/>
    </source>
</evidence>
<evidence type="ECO:0000313" key="24">
    <source>
        <dbReference type="EMBL" id="VVW51424.1"/>
    </source>
</evidence>
<organism evidence="24">
    <name type="scientific">Nymphaea colorata</name>
    <name type="common">pocket water lily</name>
    <dbReference type="NCBI Taxonomy" id="210225"/>
    <lineage>
        <taxon>Eukaryota</taxon>
        <taxon>Viridiplantae</taxon>
        <taxon>Streptophyta</taxon>
        <taxon>Embryophyta</taxon>
        <taxon>Tracheophyta</taxon>
        <taxon>Spermatophyta</taxon>
        <taxon>Magnoliopsida</taxon>
        <taxon>Nymphaeales</taxon>
        <taxon>Nymphaeaceae</taxon>
        <taxon>Nymphaea</taxon>
    </lineage>
</organism>
<dbReference type="GO" id="GO:0005524">
    <property type="term" value="F:ATP binding"/>
    <property type="evidence" value="ECO:0007669"/>
    <property type="project" value="UniProtKB-UniRule"/>
</dbReference>
<dbReference type="FunFam" id="1.10.510.10:FF:000108">
    <property type="entry name" value="L-type lectin-domain containing receptor kinase S.4"/>
    <property type="match status" value="1"/>
</dbReference>
<dbReference type="InterPro" id="IPR011009">
    <property type="entry name" value="Kinase-like_dom_sf"/>
</dbReference>
<comment type="similarity">
    <text evidence="2">In the N-terminal section; belongs to the leguminous lectin family.</text>
</comment>
<evidence type="ECO:0000256" key="8">
    <source>
        <dbReference type="ARBA" id="ARBA00022692"/>
    </source>
</evidence>
<name>A0A5K1EK32_9MAGN</name>
<dbReference type="SMART" id="SM00220">
    <property type="entry name" value="S_TKc"/>
    <property type="match status" value="1"/>
</dbReference>
<keyword evidence="17" id="KW-0325">Glycoprotein</keyword>
<comment type="catalytic activity">
    <reaction evidence="19">
        <text>L-seryl-[protein] + ATP = O-phospho-L-seryl-[protein] + ADP + H(+)</text>
        <dbReference type="Rhea" id="RHEA:17989"/>
        <dbReference type="Rhea" id="RHEA-COMP:9863"/>
        <dbReference type="Rhea" id="RHEA-COMP:11604"/>
        <dbReference type="ChEBI" id="CHEBI:15378"/>
        <dbReference type="ChEBI" id="CHEBI:29999"/>
        <dbReference type="ChEBI" id="CHEBI:30616"/>
        <dbReference type="ChEBI" id="CHEBI:83421"/>
        <dbReference type="ChEBI" id="CHEBI:456216"/>
        <dbReference type="EC" id="2.7.11.1"/>
    </reaction>
</comment>
<keyword evidence="5" id="KW-1003">Cell membrane</keyword>
<dbReference type="Pfam" id="PF00139">
    <property type="entry name" value="Lectin_legB"/>
    <property type="match status" value="1"/>
</dbReference>
<dbReference type="InterPro" id="IPR001220">
    <property type="entry name" value="Legume_lectin_dom"/>
</dbReference>
<gene>
    <name evidence="24" type="ORF">NYM_LOCUS20856</name>
</gene>
<evidence type="ECO:0000256" key="17">
    <source>
        <dbReference type="ARBA" id="ARBA00023180"/>
    </source>
</evidence>
<dbReference type="EMBL" id="LR721784">
    <property type="protein sequence ID" value="VVW51424.1"/>
    <property type="molecule type" value="Genomic_DNA"/>
</dbReference>
<dbReference type="Gene3D" id="2.60.120.200">
    <property type="match status" value="1"/>
</dbReference>
<evidence type="ECO:0000256" key="4">
    <source>
        <dbReference type="ARBA" id="ARBA00012513"/>
    </source>
</evidence>
<dbReference type="SUPFAM" id="SSF56112">
    <property type="entry name" value="Protein kinase-like (PK-like)"/>
    <property type="match status" value="1"/>
</dbReference>
<keyword evidence="13 20" id="KW-0067">ATP-binding</keyword>
<dbReference type="InterPro" id="IPR000719">
    <property type="entry name" value="Prot_kinase_dom"/>
</dbReference>